<dbReference type="EMBL" id="CP033240">
    <property type="protein sequence ID" value="AZF82446.1"/>
    <property type="molecule type" value="Genomic_DNA"/>
</dbReference>
<dbReference type="EMBL" id="CP033236">
    <property type="protein sequence ID" value="AZF72004.1"/>
    <property type="molecule type" value="Genomic_DNA"/>
</dbReference>
<protein>
    <recommendedName>
        <fullName evidence="25">PaREP6</fullName>
    </recommendedName>
</protein>
<dbReference type="KEGG" id="ssol:SULB_2864"/>
<evidence type="ECO:0000313" key="20">
    <source>
        <dbReference type="Proteomes" id="UP000273443"/>
    </source>
</evidence>
<dbReference type="EMBL" id="CP033235">
    <property type="protein sequence ID" value="AZF69384.1"/>
    <property type="molecule type" value="Genomic_DNA"/>
</dbReference>
<dbReference type="AlphaFoldDB" id="A0A0E3MHQ4"/>
<reference evidence="16" key="2">
    <citation type="submission" date="2016-04" db="EMBL/GenBank/DDBJ databases">
        <authorList>
            <person name="Shah S.A."/>
            <person name="Garrett R.A."/>
        </authorList>
    </citation>
    <scope>NUCLEOTIDE SEQUENCE [LARGE SCALE GENOMIC DNA]</scope>
    <source>
        <strain evidence="16">ATCC 35091 / DSM 1616 / JCM 8930 / NBRC 15331 / P1</strain>
    </source>
</reference>
<dbReference type="GeneID" id="65563460"/>
<evidence type="ECO:0000313" key="13">
    <source>
        <dbReference type="Proteomes" id="UP000033057"/>
    </source>
</evidence>
<dbReference type="Proteomes" id="UP000033057">
    <property type="component" value="Chromosome"/>
</dbReference>
<dbReference type="Proteomes" id="UP000594632">
    <property type="component" value="Chromosome"/>
</dbReference>
<dbReference type="Proteomes" id="UP000076770">
    <property type="component" value="Chromosome i"/>
</dbReference>
<evidence type="ECO:0000313" key="7">
    <source>
        <dbReference type="EMBL" id="AZF77235.1"/>
    </source>
</evidence>
<dbReference type="EMBL" id="LT549890">
    <property type="protein sequence ID" value="SAI85822.1"/>
    <property type="molecule type" value="Genomic_DNA"/>
</dbReference>
<reference evidence="17 18" key="4">
    <citation type="journal article" date="2018" name="Proc. Natl. Acad. Sci. U.S.A.">
        <title>Nonmutational mechanism of inheritance in the Archaeon Sulfolobus solfataricus.</title>
        <authorList>
            <person name="Payne S."/>
            <person name="McCarthy S."/>
            <person name="Johnson T."/>
            <person name="North E."/>
            <person name="Blum P."/>
        </authorList>
    </citation>
    <scope>NUCLEOTIDE SEQUENCE [LARGE SCALE GENOMIC DNA]</scope>
    <source>
        <strain evidence="5 17">SARC-H</strain>
        <strain evidence="6 21">SARC-I</strain>
        <strain evidence="8 22">SARC-N</strain>
        <strain evidence="9 23">SARC-O</strain>
        <strain evidence="10 18">SUL120</strain>
        <strain evidence="4 19">SULG</strain>
        <strain evidence="7 20">SULM</strain>
    </source>
</reference>
<evidence type="ECO:0000313" key="8">
    <source>
        <dbReference type="EMBL" id="AZF79840.1"/>
    </source>
</evidence>
<evidence type="ECO:0000313" key="22">
    <source>
        <dbReference type="Proteomes" id="UP000278715"/>
    </source>
</evidence>
<dbReference type="PATRIC" id="fig|2287.6.peg.3067"/>
<evidence type="ECO:0000313" key="9">
    <source>
        <dbReference type="EMBL" id="AZF82446.1"/>
    </source>
</evidence>
<evidence type="ECO:0000313" key="6">
    <source>
        <dbReference type="EMBL" id="AZF74624.1"/>
    </source>
</evidence>
<name>A0A0E3MHQ4_SACSO</name>
<dbReference type="Proteomes" id="UP000273194">
    <property type="component" value="Chromosome"/>
</dbReference>
<dbReference type="RefSeq" id="WP_009991906.1">
    <property type="nucleotide sequence ID" value="NZ_CP011055.2"/>
</dbReference>
<dbReference type="EMBL" id="CP011055">
    <property type="protein sequence ID" value="AKA74918.1"/>
    <property type="molecule type" value="Genomic_DNA"/>
</dbReference>
<dbReference type="EMBL" id="CP033239">
    <property type="protein sequence ID" value="AZF79840.1"/>
    <property type="molecule type" value="Genomic_DNA"/>
</dbReference>
<gene>
    <name evidence="11" type="ORF">HFC64_06020</name>
    <name evidence="12" type="ORF">SSOP1_2268</name>
    <name evidence="3" type="ORF">SULA_2864</name>
    <name evidence="1" type="ORF">SULB_2864</name>
    <name evidence="2" type="ORF">SULC_2861</name>
    <name evidence="4" type="ORF">SULG_14615</name>
    <name evidence="5" type="ORF">SULH_14615</name>
    <name evidence="6" type="ORF">SULI_14615</name>
    <name evidence="7" type="ORF">SULM_14545</name>
    <name evidence="8" type="ORF">SULN_14535</name>
    <name evidence="9" type="ORF">SULO_14555</name>
    <name evidence="10" type="ORF">SULZ_14630</name>
</gene>
<organism evidence="3 15">
    <name type="scientific">Saccharolobus solfataricus</name>
    <name type="common">Sulfolobus solfataricus</name>
    <dbReference type="NCBI Taxonomy" id="2287"/>
    <lineage>
        <taxon>Archaea</taxon>
        <taxon>Thermoproteota</taxon>
        <taxon>Thermoprotei</taxon>
        <taxon>Sulfolobales</taxon>
        <taxon>Sulfolobaceae</taxon>
        <taxon>Saccharolobus</taxon>
    </lineage>
</organism>
<evidence type="ECO:0000313" key="18">
    <source>
        <dbReference type="Proteomes" id="UP000269431"/>
    </source>
</evidence>
<evidence type="ECO:0000313" key="23">
    <source>
        <dbReference type="Proteomes" id="UP000282269"/>
    </source>
</evidence>
<dbReference type="EMBL" id="CP011057">
    <property type="protein sequence ID" value="AKA80305.1"/>
    <property type="molecule type" value="Genomic_DNA"/>
</dbReference>
<proteinExistence type="predicted"/>
<evidence type="ECO:0000313" key="16">
    <source>
        <dbReference type="Proteomes" id="UP000076770"/>
    </source>
</evidence>
<dbReference type="EMBL" id="CP033237">
    <property type="protein sequence ID" value="AZF74624.1"/>
    <property type="molecule type" value="Genomic_DNA"/>
</dbReference>
<dbReference type="Proteomes" id="UP000282269">
    <property type="component" value="Chromosome"/>
</dbReference>
<dbReference type="EMBL" id="CP011056">
    <property type="protein sequence ID" value="AKA77614.1"/>
    <property type="molecule type" value="Genomic_DNA"/>
</dbReference>
<evidence type="ECO:0000313" key="24">
    <source>
        <dbReference type="Proteomes" id="UP000594632"/>
    </source>
</evidence>
<dbReference type="Proteomes" id="UP000278715">
    <property type="component" value="Chromosome"/>
</dbReference>
<dbReference type="KEGG" id="ssof:SULC_2861"/>
<evidence type="ECO:0000313" key="1">
    <source>
        <dbReference type="EMBL" id="AKA74918.1"/>
    </source>
</evidence>
<evidence type="ECO:0000313" key="14">
    <source>
        <dbReference type="Proteomes" id="UP000033085"/>
    </source>
</evidence>
<dbReference type="Proteomes" id="UP000033106">
    <property type="component" value="Chromosome"/>
</dbReference>
<dbReference type="Proteomes" id="UP000033085">
    <property type="component" value="Chromosome"/>
</dbReference>
<evidence type="ECO:0000313" key="10">
    <source>
        <dbReference type="EMBL" id="AZF85051.1"/>
    </source>
</evidence>
<dbReference type="EMBL" id="CP050869">
    <property type="protein sequence ID" value="QPG49429.1"/>
    <property type="molecule type" value="Genomic_DNA"/>
</dbReference>
<dbReference type="Proteomes" id="UP000269431">
    <property type="component" value="Chromosome"/>
</dbReference>
<evidence type="ECO:0000313" key="19">
    <source>
        <dbReference type="Proteomes" id="UP000273194"/>
    </source>
</evidence>
<evidence type="ECO:0000313" key="2">
    <source>
        <dbReference type="EMBL" id="AKA77614.1"/>
    </source>
</evidence>
<dbReference type="Proteomes" id="UP000273443">
    <property type="component" value="Chromosome"/>
</dbReference>
<evidence type="ECO:0000313" key="15">
    <source>
        <dbReference type="Proteomes" id="UP000033106"/>
    </source>
</evidence>
<dbReference type="KEGG" id="ssoa:SULA_2864"/>
<reference evidence="3" key="5">
    <citation type="submission" date="2018-10" db="EMBL/GenBank/DDBJ databases">
        <authorList>
            <person name="McCarthy S."/>
            <person name="Gradnigo J."/>
            <person name="Johnson T."/>
            <person name="Payne S."/>
            <person name="Lipzen A."/>
            <person name="Schackwitz W."/>
            <person name="Martin J."/>
            <person name="Moriyama E."/>
            <person name="Blum P."/>
        </authorList>
    </citation>
    <scope>NUCLEOTIDE SEQUENCE</scope>
    <source>
        <strain evidence="1">SARC-B</strain>
        <strain evidence="2">SARC-C</strain>
        <strain evidence="3">SULA</strain>
    </source>
</reference>
<evidence type="ECO:0000313" key="5">
    <source>
        <dbReference type="EMBL" id="AZF72004.1"/>
    </source>
</evidence>
<sequence>MIDEEALKEWIERFKEAREIRRKYADWDFIKSQPVKLRIALEYYIETGDYRGASQMAGMAVDEFVDFAKDKAKIPTIY</sequence>
<dbReference type="Proteomes" id="UP000267993">
    <property type="component" value="Chromosome"/>
</dbReference>
<dbReference type="EMBL" id="CP033241">
    <property type="protein sequence ID" value="AZF85051.1"/>
    <property type="molecule type" value="Genomic_DNA"/>
</dbReference>
<evidence type="ECO:0008006" key="25">
    <source>
        <dbReference type="Google" id="ProtNLM"/>
    </source>
</evidence>
<evidence type="ECO:0000313" key="3">
    <source>
        <dbReference type="EMBL" id="AKA80305.1"/>
    </source>
</evidence>
<evidence type="ECO:0000313" key="11">
    <source>
        <dbReference type="EMBL" id="QPG49429.1"/>
    </source>
</evidence>
<reference evidence="11 24" key="6">
    <citation type="journal article" date="2020" name="Nat. Commun.">
        <title>The structures of two archaeal type IV pili illuminate evolutionary relationships.</title>
        <authorList>
            <person name="Wang F."/>
            <person name="Baquero D.P."/>
            <person name="Su Z."/>
            <person name="Beltran L.C."/>
            <person name="Prangishvili D."/>
            <person name="Krupovic M."/>
            <person name="Egelman E.H."/>
        </authorList>
    </citation>
    <scope>NUCLEOTIDE SEQUENCE [LARGE SCALE GENOMIC DNA]</scope>
    <source>
        <strain evidence="11 24">POZ149</strain>
    </source>
</reference>
<reference evidence="12" key="3">
    <citation type="submission" date="2016-04" db="EMBL/GenBank/DDBJ databases">
        <authorList>
            <person name="Evans L.H."/>
            <person name="Alamgir A."/>
            <person name="Owens N."/>
            <person name="Weber N.D."/>
            <person name="Virtaneva K."/>
            <person name="Barbian K."/>
            <person name="Babar A."/>
            <person name="Rosenke K."/>
        </authorList>
    </citation>
    <scope>NUCLEOTIDE SEQUENCE</scope>
    <source>
        <strain evidence="12">P1</strain>
    </source>
</reference>
<evidence type="ECO:0000313" key="17">
    <source>
        <dbReference type="Proteomes" id="UP000267993"/>
    </source>
</evidence>
<evidence type="ECO:0000313" key="4">
    <source>
        <dbReference type="EMBL" id="AZF69384.1"/>
    </source>
</evidence>
<dbReference type="PANTHER" id="PTHR37559">
    <property type="entry name" value="PAREP6 PART 2, AUTHENTIC FRAMESHIFT"/>
    <property type="match status" value="1"/>
</dbReference>
<evidence type="ECO:0000313" key="12">
    <source>
        <dbReference type="EMBL" id="SAI85822.1"/>
    </source>
</evidence>
<dbReference type="EMBL" id="CP033238">
    <property type="protein sequence ID" value="AZF77235.1"/>
    <property type="molecule type" value="Genomic_DNA"/>
</dbReference>
<dbReference type="OrthoDB" id="28045at2157"/>
<dbReference type="Proteomes" id="UP000275843">
    <property type="component" value="Chromosome"/>
</dbReference>
<evidence type="ECO:0000313" key="21">
    <source>
        <dbReference type="Proteomes" id="UP000275843"/>
    </source>
</evidence>
<accession>A0A0E3MHQ4</accession>
<reference evidence="13 14" key="1">
    <citation type="journal article" date="2015" name="Genome Announc.">
        <title>Complete Genome Sequence of Sulfolobus solfataricus Strain 98/2 and Evolved Derivatives.</title>
        <authorList>
            <person name="McCarthy S."/>
            <person name="Gradnigo J."/>
            <person name="Johnson T."/>
            <person name="Payne S."/>
            <person name="Lipzen A."/>
            <person name="Martin J."/>
            <person name="Schackwitz W."/>
            <person name="Moriyama E."/>
            <person name="Blum P."/>
        </authorList>
    </citation>
    <scope>NUCLEOTIDE SEQUENCE [LARGE SCALE GENOMIC DNA]</scope>
    <source>
        <strain evidence="13">98/2 SULC</strain>
        <strain evidence="1">SARC-B</strain>
        <strain evidence="2">SARC-C</strain>
        <strain evidence="3 15">SULA</strain>
        <strain evidence="14">SULB</strain>
    </source>
</reference>
<dbReference type="PANTHER" id="PTHR37559:SF1">
    <property type="entry name" value="PAREP6 PART 2, AUTHENTIC FRAMESHIFT"/>
    <property type="match status" value="1"/>
</dbReference>